<evidence type="ECO:0000256" key="1">
    <source>
        <dbReference type="SAM" id="MobiDB-lite"/>
    </source>
</evidence>
<dbReference type="EMBL" id="BAABJR010000001">
    <property type="protein sequence ID" value="GAA5203492.1"/>
    <property type="molecule type" value="Genomic_DNA"/>
</dbReference>
<gene>
    <name evidence="2" type="ORF">GCM10023323_02600</name>
</gene>
<name>A0ABP9STV1_9ACTN</name>
<evidence type="ECO:0000313" key="3">
    <source>
        <dbReference type="Proteomes" id="UP001499878"/>
    </source>
</evidence>
<sequence length="97" mass="9866">MPGTSAAACSGAGRPEPSESRATGQSTPSGGEDGAGTEPFMAIVGLSSGRAGTADRSYPHAPQKRSPDSRGSSQLGHFDTAACWGICDINYTHVRGR</sequence>
<dbReference type="Proteomes" id="UP001499878">
    <property type="component" value="Unassembled WGS sequence"/>
</dbReference>
<protein>
    <submittedName>
        <fullName evidence="2">Uncharacterized protein</fullName>
    </submittedName>
</protein>
<comment type="caution">
    <text evidence="2">The sequence shown here is derived from an EMBL/GenBank/DDBJ whole genome shotgun (WGS) entry which is preliminary data.</text>
</comment>
<evidence type="ECO:0000313" key="2">
    <source>
        <dbReference type="EMBL" id="GAA5203492.1"/>
    </source>
</evidence>
<organism evidence="2 3">
    <name type="scientific">Streptomyces thinghirensis</name>
    <dbReference type="NCBI Taxonomy" id="551547"/>
    <lineage>
        <taxon>Bacteria</taxon>
        <taxon>Bacillati</taxon>
        <taxon>Actinomycetota</taxon>
        <taxon>Actinomycetes</taxon>
        <taxon>Kitasatosporales</taxon>
        <taxon>Streptomycetaceae</taxon>
        <taxon>Streptomyces</taxon>
    </lineage>
</organism>
<accession>A0ABP9STV1</accession>
<keyword evidence="3" id="KW-1185">Reference proteome</keyword>
<reference evidence="3" key="1">
    <citation type="journal article" date="2019" name="Int. J. Syst. Evol. Microbiol.">
        <title>The Global Catalogue of Microorganisms (GCM) 10K type strain sequencing project: providing services to taxonomists for standard genome sequencing and annotation.</title>
        <authorList>
            <consortium name="The Broad Institute Genomics Platform"/>
            <consortium name="The Broad Institute Genome Sequencing Center for Infectious Disease"/>
            <person name="Wu L."/>
            <person name="Ma J."/>
        </authorList>
    </citation>
    <scope>NUCLEOTIDE SEQUENCE [LARGE SCALE GENOMIC DNA]</scope>
    <source>
        <strain evidence="3">JCM 18306</strain>
    </source>
</reference>
<proteinExistence type="predicted"/>
<feature type="region of interest" description="Disordered" evidence="1">
    <location>
        <begin position="1"/>
        <end position="76"/>
    </location>
</feature>
<feature type="compositionally biased region" description="Polar residues" evidence="1">
    <location>
        <begin position="20"/>
        <end position="29"/>
    </location>
</feature>